<dbReference type="Pfam" id="PF24893">
    <property type="entry name" value="DUF7743"/>
    <property type="match status" value="1"/>
</dbReference>
<evidence type="ECO:0000256" key="2">
    <source>
        <dbReference type="SAM" id="SignalP"/>
    </source>
</evidence>
<dbReference type="PANTHER" id="PTHR43308:SF5">
    <property type="entry name" value="S-LAYER PROTEIN _ PEPTIDOGLYCAN ENDO-BETA-N-ACETYLGLUCOSAMINIDASE"/>
    <property type="match status" value="1"/>
</dbReference>
<keyword evidence="2" id="KW-0732">Signal</keyword>
<evidence type="ECO:0000256" key="1">
    <source>
        <dbReference type="SAM" id="MobiDB-lite"/>
    </source>
</evidence>
<reference evidence="4 5" key="1">
    <citation type="submission" date="2024-06" db="EMBL/GenBank/DDBJ databases">
        <title>Sorghum-associated microbial communities from plants grown in Nebraska, USA.</title>
        <authorList>
            <person name="Schachtman D."/>
        </authorList>
    </citation>
    <scope>NUCLEOTIDE SEQUENCE [LARGE SCALE GENOMIC DNA]</scope>
    <source>
        <strain evidence="4 5">1288</strain>
    </source>
</reference>
<feature type="domain" description="SLH" evidence="3">
    <location>
        <begin position="1278"/>
        <end position="1337"/>
    </location>
</feature>
<feature type="signal peptide" evidence="2">
    <location>
        <begin position="1"/>
        <end position="26"/>
    </location>
</feature>
<organism evidence="4 5">
    <name type="scientific">Sporosarcina psychrophila</name>
    <name type="common">Bacillus psychrophilus</name>
    <dbReference type="NCBI Taxonomy" id="1476"/>
    <lineage>
        <taxon>Bacteria</taxon>
        <taxon>Bacillati</taxon>
        <taxon>Bacillota</taxon>
        <taxon>Bacilli</taxon>
        <taxon>Bacillales</taxon>
        <taxon>Caryophanaceae</taxon>
        <taxon>Sporosarcina</taxon>
    </lineage>
</organism>
<evidence type="ECO:0000259" key="3">
    <source>
        <dbReference type="PROSITE" id="PS51272"/>
    </source>
</evidence>
<dbReference type="InterPro" id="IPR013783">
    <property type="entry name" value="Ig-like_fold"/>
</dbReference>
<comment type="caution">
    <text evidence="4">The sequence shown here is derived from an EMBL/GenBank/DDBJ whole genome shotgun (WGS) entry which is preliminary data.</text>
</comment>
<dbReference type="EMBL" id="JBEPME010000001">
    <property type="protein sequence ID" value="MET3655390.1"/>
    <property type="molecule type" value="Genomic_DNA"/>
</dbReference>
<dbReference type="Pfam" id="PF00395">
    <property type="entry name" value="SLH"/>
    <property type="match status" value="3"/>
</dbReference>
<protein>
    <recommendedName>
        <fullName evidence="3">SLH domain-containing protein</fullName>
    </recommendedName>
</protein>
<feature type="compositionally biased region" description="Low complexity" evidence="1">
    <location>
        <begin position="974"/>
        <end position="985"/>
    </location>
</feature>
<dbReference type="Pfam" id="PF17936">
    <property type="entry name" value="Big_6"/>
    <property type="match status" value="2"/>
</dbReference>
<evidence type="ECO:0000313" key="5">
    <source>
        <dbReference type="Proteomes" id="UP001549104"/>
    </source>
</evidence>
<feature type="domain" description="SLH" evidence="3">
    <location>
        <begin position="1214"/>
        <end position="1277"/>
    </location>
</feature>
<evidence type="ECO:0000313" key="4">
    <source>
        <dbReference type="EMBL" id="MET3655390.1"/>
    </source>
</evidence>
<sequence>MNKKVLKVIVLMLIFTIIFPTTNFSAAGDAVPPKLNSLVISPEELNIGETLEITADVTDDLSGVQEVRMQFQNATNFIDRTMFFDLQYDEESKLWKAKYTIKDSDVGGKWEIESIHLGDFATNYNYIYKKDFPDKEMPSYVINNPNILDVIRPTFVKGEINSNKLEAGQEFILKIKASDDSGIKIVSASYRMPNGNSHIGLNFEFNEDSSFWIGKYMIPPNAPSGNWSLSGITIEDNNKNYTIVEPKNLPNPKEFDFEVINPDGDSTPPQMESIEVTPRVVKVGDNVIIKARITDDVSGVGDVHVSLFPRSNNSERFIFLYDWDNDGIFEGSYKIKNFDEEGQWDLDGIIVYDKAHNVKQYFPSDFENHDKLNVTVTNNSSNEENNQTSLALKKFEIISNVLNVGDELIVDMNVTDNVKGIQIGYSIKKDGKESSITVQPKYDNKNQRWIGKYTVKSNDREGIWILDDIVLFGNNEEVKIIRPTDLPDSQEANFTIKNPEPLVIKSVDISKKEIKVGEIATIKVRTQGESSRISEFGVNYQSPFYEVIGGNKYISLAYNNKLDVWVGEFKVESDDVNGIWSFDALNITENSNSYFTLNKEDIIGSGNLDININSSNVIDLKKTAKISQIETISNRENIGIRFFAEKEILDALVNLSKGHVLLANKAGETIQAKIDVSKRYGSQGELTFKIPVGTKEGKWEFKEIVLFKDEVMYRIDHFINFYQFDDFISYKFYVPSIEADKWVRTNLASRLQKNDNIPFYGDHLHLIANSSTSINNFIERFKEALPPRVGKVDYHKLLNYAYRGFAEWDDPFLYQWWKEGLINASKEPTIPVQVYGSDNTYSNKSTKGIEIYFTEVLHYLPNIHNAENKVTAYIKDPNGVEFPINNFVYDYNFQRAVINYELEGGWISNFKFPKTAISGNWTIDRVEVQNGDEIKTYSNGVDFFNTIIKVTDGVEIAEPEDDSSKEVTPPIEVNPPKDNTNENNNSIDKTAPKKPVINGLTDNDDEIIGVAEAGSIITVKSADIILYTVTVNSNGKFVIPITKLSSDTVLMITATDGSGNISEVVRVVVKDGTAPIKPEANSVSDIDTKLTGAAEAKSVVTVKVDNKVIGTSLIGGDGKFSVDIPQQEAGTKLRITATDKAGNNSQESFIIVGNVLVKFDDVGITYQEEISYLIKRGVIKGYPGNYFKPQSSTKRLQAVLMILREKGITDFTAPNPEFSDIKKGDYGYDEVAKAVELGIISGKVNEKTGKKYFDPNGTLTRGHMSKIMTNAYSIKGNQAIDFTDVKADDWYYPYISILVTNKIMIGDEDSSFKPNQSVSRQHFAVILARYLNPKFKR</sequence>
<dbReference type="PANTHER" id="PTHR43308">
    <property type="entry name" value="OUTER MEMBRANE PROTEIN ALPHA-RELATED"/>
    <property type="match status" value="1"/>
</dbReference>
<feature type="chain" id="PRO_5046199965" description="SLH domain-containing protein" evidence="2">
    <location>
        <begin position="27"/>
        <end position="1337"/>
    </location>
</feature>
<name>A0ABV2K446_SPOPS</name>
<dbReference type="InterPro" id="IPR001119">
    <property type="entry name" value="SLH_dom"/>
</dbReference>
<feature type="region of interest" description="Disordered" evidence="1">
    <location>
        <begin position="958"/>
        <end position="998"/>
    </location>
</feature>
<gene>
    <name evidence="4" type="ORF">ABIC55_000474</name>
</gene>
<keyword evidence="5" id="KW-1185">Reference proteome</keyword>
<dbReference type="PROSITE" id="PS51272">
    <property type="entry name" value="SLH"/>
    <property type="match status" value="3"/>
</dbReference>
<proteinExistence type="predicted"/>
<accession>A0ABV2K446</accession>
<dbReference type="Proteomes" id="UP001549104">
    <property type="component" value="Unassembled WGS sequence"/>
</dbReference>
<dbReference type="NCBIfam" id="NF033510">
    <property type="entry name" value="Ca_tandemer"/>
    <property type="match status" value="2"/>
</dbReference>
<feature type="domain" description="SLH" evidence="3">
    <location>
        <begin position="1153"/>
        <end position="1213"/>
    </location>
</feature>
<dbReference type="InterPro" id="IPR056645">
    <property type="entry name" value="DUF7743"/>
</dbReference>
<dbReference type="InterPro" id="IPR051465">
    <property type="entry name" value="Cell_Envelope_Struct_Comp"/>
</dbReference>
<dbReference type="RefSeq" id="WP_354312018.1">
    <property type="nucleotide sequence ID" value="NZ_JBEPME010000001.1"/>
</dbReference>
<dbReference type="InterPro" id="IPR041498">
    <property type="entry name" value="Big_6"/>
</dbReference>
<dbReference type="Gene3D" id="2.60.40.10">
    <property type="entry name" value="Immunoglobulins"/>
    <property type="match status" value="2"/>
</dbReference>